<dbReference type="EMBL" id="QFZK01000008">
    <property type="protein sequence ID" value="RFO96389.1"/>
    <property type="molecule type" value="Genomic_DNA"/>
</dbReference>
<accession>A0A3E1RAJ4</accession>
<gene>
    <name evidence="1" type="ORF">DIC66_13875</name>
</gene>
<organism evidence="1 2">
    <name type="scientific">Rhodoferax lacus</name>
    <dbReference type="NCBI Taxonomy" id="2184758"/>
    <lineage>
        <taxon>Bacteria</taxon>
        <taxon>Pseudomonadati</taxon>
        <taxon>Pseudomonadota</taxon>
        <taxon>Betaproteobacteria</taxon>
        <taxon>Burkholderiales</taxon>
        <taxon>Comamonadaceae</taxon>
        <taxon>Rhodoferax</taxon>
    </lineage>
</organism>
<proteinExistence type="predicted"/>
<reference evidence="1 2" key="1">
    <citation type="submission" date="2018-05" db="EMBL/GenBank/DDBJ databases">
        <title>Rhodoferax soyangensis sp.nov., isolated from an oligotrophic freshwater lake.</title>
        <authorList>
            <person name="Park M."/>
        </authorList>
    </citation>
    <scope>NUCLEOTIDE SEQUENCE [LARGE SCALE GENOMIC DNA]</scope>
    <source>
        <strain evidence="1 2">IMCC26218</strain>
    </source>
</reference>
<dbReference type="Proteomes" id="UP000260665">
    <property type="component" value="Unassembled WGS sequence"/>
</dbReference>
<keyword evidence="2" id="KW-1185">Reference proteome</keyword>
<name>A0A3E1RAJ4_9BURK</name>
<comment type="caution">
    <text evidence="1">The sequence shown here is derived from an EMBL/GenBank/DDBJ whole genome shotgun (WGS) entry which is preliminary data.</text>
</comment>
<dbReference type="AlphaFoldDB" id="A0A3E1RAJ4"/>
<sequence length="169" mass="18564">MSARMVSGGGFIAGNAPANDDDFSSSRASSFDAARRDPVQWRVHYPADIGEVLSGVEDLWLRIVRQPTVHATVLRSESTGERLVMFRLTGKSTDPECCQLLADASSGDSYLWSQEGCRGSLVADIQWIGSTLVIELTSARQMQRAPDGETLVCSMNALLQRIQRMGRRE</sequence>
<evidence type="ECO:0000313" key="1">
    <source>
        <dbReference type="EMBL" id="RFO96389.1"/>
    </source>
</evidence>
<protein>
    <submittedName>
        <fullName evidence="1">Uncharacterized protein</fullName>
    </submittedName>
</protein>
<evidence type="ECO:0000313" key="2">
    <source>
        <dbReference type="Proteomes" id="UP000260665"/>
    </source>
</evidence>
<dbReference type="RefSeq" id="WP_117178191.1">
    <property type="nucleotide sequence ID" value="NZ_QFZK01000008.1"/>
</dbReference>